<name>A0ABV5G0V8_9MICC</name>
<dbReference type="EMBL" id="JBHMFI010000001">
    <property type="protein sequence ID" value="MFB9072564.1"/>
    <property type="molecule type" value="Genomic_DNA"/>
</dbReference>
<keyword evidence="2" id="KW-1185">Reference proteome</keyword>
<reference evidence="1 2" key="1">
    <citation type="submission" date="2024-09" db="EMBL/GenBank/DDBJ databases">
        <authorList>
            <person name="Sun Q."/>
            <person name="Mori K."/>
        </authorList>
    </citation>
    <scope>NUCLEOTIDE SEQUENCE [LARGE SCALE GENOMIC DNA]</scope>
    <source>
        <strain evidence="1 2">CCM 7609</strain>
    </source>
</reference>
<sequence length="49" mass="5150">MDLPSASLISGSTTRVCTCTEVRPVCTTRDCTTTRVSTGTGLPKCMLPT</sequence>
<gene>
    <name evidence="1" type="ORF">ACFFX0_15705</name>
</gene>
<proteinExistence type="predicted"/>
<evidence type="ECO:0000313" key="1">
    <source>
        <dbReference type="EMBL" id="MFB9072564.1"/>
    </source>
</evidence>
<accession>A0ABV5G0V8</accession>
<protein>
    <submittedName>
        <fullName evidence="1">Uncharacterized protein</fullName>
    </submittedName>
</protein>
<organism evidence="1 2">
    <name type="scientific">Citricoccus parietis</name>
    <dbReference type="NCBI Taxonomy" id="592307"/>
    <lineage>
        <taxon>Bacteria</taxon>
        <taxon>Bacillati</taxon>
        <taxon>Actinomycetota</taxon>
        <taxon>Actinomycetes</taxon>
        <taxon>Micrococcales</taxon>
        <taxon>Micrococcaceae</taxon>
        <taxon>Citricoccus</taxon>
    </lineage>
</organism>
<dbReference type="Proteomes" id="UP001589575">
    <property type="component" value="Unassembled WGS sequence"/>
</dbReference>
<evidence type="ECO:0000313" key="2">
    <source>
        <dbReference type="Proteomes" id="UP001589575"/>
    </source>
</evidence>
<comment type="caution">
    <text evidence="1">The sequence shown here is derived from an EMBL/GenBank/DDBJ whole genome shotgun (WGS) entry which is preliminary data.</text>
</comment>